<feature type="transmembrane region" description="Helical" evidence="1">
    <location>
        <begin position="183"/>
        <end position="207"/>
    </location>
</feature>
<dbReference type="Proteomes" id="UP000193144">
    <property type="component" value="Unassembled WGS sequence"/>
</dbReference>
<dbReference type="OrthoDB" id="9451547at2759"/>
<keyword evidence="1" id="KW-1133">Transmembrane helix</keyword>
<feature type="transmembrane region" description="Helical" evidence="1">
    <location>
        <begin position="21"/>
        <end position="38"/>
    </location>
</feature>
<protein>
    <submittedName>
        <fullName evidence="2">Uncharacterized protein</fullName>
    </submittedName>
</protein>
<feature type="transmembrane region" description="Helical" evidence="1">
    <location>
        <begin position="296"/>
        <end position="316"/>
    </location>
</feature>
<dbReference type="AlphaFoldDB" id="A0A1Y1YMP0"/>
<evidence type="ECO:0000256" key="1">
    <source>
        <dbReference type="SAM" id="Phobius"/>
    </source>
</evidence>
<evidence type="ECO:0000313" key="2">
    <source>
        <dbReference type="EMBL" id="ORX99289.1"/>
    </source>
</evidence>
<gene>
    <name evidence="2" type="ORF">BCR34DRAFT_495478</name>
</gene>
<keyword evidence="1" id="KW-0472">Membrane</keyword>
<evidence type="ECO:0000313" key="3">
    <source>
        <dbReference type="Proteomes" id="UP000193144"/>
    </source>
</evidence>
<dbReference type="PANTHER" id="PTHR35043:SF8">
    <property type="entry name" value="DUF4220 DOMAIN-CONTAINING PROTEIN"/>
    <property type="match status" value="1"/>
</dbReference>
<dbReference type="STRING" id="1231657.A0A1Y1YMP0"/>
<keyword evidence="1" id="KW-0812">Transmembrane</keyword>
<feature type="transmembrane region" description="Helical" evidence="1">
    <location>
        <begin position="159"/>
        <end position="177"/>
    </location>
</feature>
<name>A0A1Y1YMP0_9PLEO</name>
<reference evidence="2 3" key="1">
    <citation type="submission" date="2016-07" db="EMBL/GenBank/DDBJ databases">
        <title>Pervasive Adenine N6-methylation of Active Genes in Fungi.</title>
        <authorList>
            <consortium name="DOE Joint Genome Institute"/>
            <person name="Mondo S.J."/>
            <person name="Dannebaum R.O."/>
            <person name="Kuo R.C."/>
            <person name="Labutti K."/>
            <person name="Haridas S."/>
            <person name="Kuo A."/>
            <person name="Salamov A."/>
            <person name="Ahrendt S.R."/>
            <person name="Lipzen A."/>
            <person name="Sullivan W."/>
            <person name="Andreopoulos W.B."/>
            <person name="Clum A."/>
            <person name="Lindquist E."/>
            <person name="Daum C."/>
            <person name="Ramamoorthy G.K."/>
            <person name="Gryganskyi A."/>
            <person name="Culley D."/>
            <person name="Magnuson J.K."/>
            <person name="James T.Y."/>
            <person name="O'Malley M.A."/>
            <person name="Stajich J.E."/>
            <person name="Spatafora J.W."/>
            <person name="Visel A."/>
            <person name="Grigoriev I.V."/>
        </authorList>
    </citation>
    <scope>NUCLEOTIDE SEQUENCE [LARGE SCALE GENOMIC DNA]</scope>
    <source>
        <strain evidence="2 3">CBS 115471</strain>
    </source>
</reference>
<dbReference type="PANTHER" id="PTHR35043">
    <property type="entry name" value="TRANSCRIPTION FACTOR DOMAIN-CONTAINING PROTEIN"/>
    <property type="match status" value="1"/>
</dbReference>
<feature type="transmembrane region" description="Helical" evidence="1">
    <location>
        <begin position="58"/>
        <end position="76"/>
    </location>
</feature>
<feature type="transmembrane region" description="Helical" evidence="1">
    <location>
        <begin position="328"/>
        <end position="350"/>
    </location>
</feature>
<organism evidence="2 3">
    <name type="scientific">Clohesyomyces aquaticus</name>
    <dbReference type="NCBI Taxonomy" id="1231657"/>
    <lineage>
        <taxon>Eukaryota</taxon>
        <taxon>Fungi</taxon>
        <taxon>Dikarya</taxon>
        <taxon>Ascomycota</taxon>
        <taxon>Pezizomycotina</taxon>
        <taxon>Dothideomycetes</taxon>
        <taxon>Pleosporomycetidae</taxon>
        <taxon>Pleosporales</taxon>
        <taxon>Lindgomycetaceae</taxon>
        <taxon>Clohesyomyces</taxon>
    </lineage>
</organism>
<proteinExistence type="predicted"/>
<accession>A0A1Y1YMP0</accession>
<keyword evidence="3" id="KW-1185">Reference proteome</keyword>
<comment type="caution">
    <text evidence="2">The sequence shown here is derived from an EMBL/GenBank/DDBJ whole genome shotgun (WGS) entry which is preliminary data.</text>
</comment>
<dbReference type="EMBL" id="MCFA01000200">
    <property type="protein sequence ID" value="ORX99289.1"/>
    <property type="molecule type" value="Genomic_DNA"/>
</dbReference>
<sequence>MANNTIIHGWQDDPDFRGTFSIVKTCLGTVVLLCWSSVCPNVPSQKKGFCHKLSGKVQLFFLAILGPNFIFASALGQFNKAWRAKRALHRKGYTEWTLRHCFFANMGGIHLEFRDRKQDGLSTFPADTEQMLYLVKNRYMSLPIITKADIDDRNKADSFTRAIAIVQTIWFTVNIFGRISEGLFITTIELNTLSFVFLMICCSICWWHKPMDIQTPLTILVDVDLSTVLSANGTSTQSFGHTPLSFINRREWLVSQSWASYVRMLRRMLFLPRGATKDTDADHFPSIDFYEPELRWELTVGCWPVAIYGAILMAAWNFSFPTTTERLLWRISASINLAILALGSPLILCWEHRFAIAGWRDPLLGYLGFRNIVLAHNSIHSNGSRRALGSSLLNKTCRSISHSFDWMRNLSADDDPSLSVPLRVWLPSTAISALYFLSRLFILIEDAAGLRAVPQSTFQTVEWTRYWSIL</sequence>